<dbReference type="GO" id="GO:0015562">
    <property type="term" value="F:efflux transmembrane transporter activity"/>
    <property type="evidence" value="ECO:0007669"/>
    <property type="project" value="InterPro"/>
</dbReference>
<keyword evidence="6" id="KW-0472">Membrane</keyword>
<accession>A0AAJ1QV46</accession>
<keyword evidence="4" id="KW-1134">Transmembrane beta strand</keyword>
<dbReference type="GO" id="GO:0009279">
    <property type="term" value="C:cell outer membrane"/>
    <property type="evidence" value="ECO:0007669"/>
    <property type="project" value="UniProtKB-SubCell"/>
</dbReference>
<keyword evidence="7" id="KW-0998">Cell outer membrane</keyword>
<evidence type="ECO:0000256" key="4">
    <source>
        <dbReference type="ARBA" id="ARBA00022452"/>
    </source>
</evidence>
<dbReference type="InterPro" id="IPR051906">
    <property type="entry name" value="TolC-like"/>
</dbReference>
<evidence type="ECO:0000256" key="8">
    <source>
        <dbReference type="SAM" id="SignalP"/>
    </source>
</evidence>
<feature type="signal peptide" evidence="8">
    <location>
        <begin position="1"/>
        <end position="23"/>
    </location>
</feature>
<evidence type="ECO:0000256" key="5">
    <source>
        <dbReference type="ARBA" id="ARBA00022692"/>
    </source>
</evidence>
<dbReference type="RefSeq" id="WP_165733828.1">
    <property type="nucleotide sequence ID" value="NZ_CP019336.1"/>
</dbReference>
<evidence type="ECO:0000256" key="7">
    <source>
        <dbReference type="ARBA" id="ARBA00023237"/>
    </source>
</evidence>
<dbReference type="PANTHER" id="PTHR30026">
    <property type="entry name" value="OUTER MEMBRANE PROTEIN TOLC"/>
    <property type="match status" value="1"/>
</dbReference>
<reference evidence="10 12" key="1">
    <citation type="journal article" date="2014" name="Int. J. Syst. Evol. Microbiol.">
        <title>Complete genome sequence of Corynebacterium casei LMG S-19264T (=DSM 44701T), isolated from a smear-ripened cheese.</title>
        <authorList>
            <consortium name="US DOE Joint Genome Institute (JGI-PGF)"/>
            <person name="Walter F."/>
            <person name="Albersmeier A."/>
            <person name="Kalinowski J."/>
            <person name="Ruckert C."/>
        </authorList>
    </citation>
    <scope>NUCLEOTIDE SEQUENCE [LARGE SCALE GENOMIC DNA]</scope>
    <source>
        <strain evidence="10 12">CECT 8670</strain>
    </source>
</reference>
<evidence type="ECO:0000313" key="9">
    <source>
        <dbReference type="EMBL" id="AUC21958.1"/>
    </source>
</evidence>
<comment type="similarity">
    <text evidence="2">Belongs to the outer membrane factor (OMF) (TC 1.B.17) family.</text>
</comment>
<dbReference type="InterPro" id="IPR003423">
    <property type="entry name" value="OMP_efflux"/>
</dbReference>
<dbReference type="PANTHER" id="PTHR30026:SF20">
    <property type="entry name" value="OUTER MEMBRANE PROTEIN TOLC"/>
    <property type="match status" value="1"/>
</dbReference>
<dbReference type="EMBL" id="CP019336">
    <property type="protein sequence ID" value="AUC21958.1"/>
    <property type="molecule type" value="Genomic_DNA"/>
</dbReference>
<dbReference type="SUPFAM" id="SSF56954">
    <property type="entry name" value="Outer membrane efflux proteins (OEP)"/>
    <property type="match status" value="1"/>
</dbReference>
<proteinExistence type="inferred from homology"/>
<dbReference type="Proteomes" id="UP000232721">
    <property type="component" value="Chromosome"/>
</dbReference>
<evidence type="ECO:0000256" key="1">
    <source>
        <dbReference type="ARBA" id="ARBA00004442"/>
    </source>
</evidence>
<organism evidence="10 12">
    <name type="scientific">Polaribacter sejongensis</name>
    <dbReference type="NCBI Taxonomy" id="985043"/>
    <lineage>
        <taxon>Bacteria</taxon>
        <taxon>Pseudomonadati</taxon>
        <taxon>Bacteroidota</taxon>
        <taxon>Flavobacteriia</taxon>
        <taxon>Flavobacteriales</taxon>
        <taxon>Flavobacteriaceae</taxon>
    </lineage>
</organism>
<dbReference type="AlphaFoldDB" id="A0AAJ1QV46"/>
<dbReference type="Gene3D" id="1.20.1600.10">
    <property type="entry name" value="Outer membrane efflux proteins (OEP)"/>
    <property type="match status" value="1"/>
</dbReference>
<reference evidence="9 11" key="2">
    <citation type="submission" date="2017-02" db="EMBL/GenBank/DDBJ databases">
        <title>Trade-off between light-utilization and light-protection in marine flavobacteria.</title>
        <authorList>
            <person name="Kumagai Y."/>
            <person name="Yoshizawa S."/>
            <person name="Kogure K."/>
            <person name="Iwasaki W."/>
        </authorList>
    </citation>
    <scope>NUCLEOTIDE SEQUENCE [LARGE SCALE GENOMIC DNA]</scope>
    <source>
        <strain evidence="9 11">KCTC 23670</strain>
    </source>
</reference>
<comment type="subcellular location">
    <subcellularLocation>
        <location evidence="1">Cell outer membrane</location>
    </subcellularLocation>
</comment>
<keyword evidence="11" id="KW-1185">Reference proteome</keyword>
<name>A0AAJ1QV46_9FLAO</name>
<keyword evidence="5" id="KW-0812">Transmembrane</keyword>
<keyword evidence="3" id="KW-0813">Transport</keyword>
<dbReference type="GO" id="GO:0015288">
    <property type="term" value="F:porin activity"/>
    <property type="evidence" value="ECO:0007669"/>
    <property type="project" value="TreeGrafter"/>
</dbReference>
<dbReference type="GO" id="GO:1990281">
    <property type="term" value="C:efflux pump complex"/>
    <property type="evidence" value="ECO:0007669"/>
    <property type="project" value="TreeGrafter"/>
</dbReference>
<reference evidence="10" key="3">
    <citation type="submission" date="2023-06" db="EMBL/GenBank/DDBJ databases">
        <authorList>
            <person name="Lucena T."/>
            <person name="Sun Q."/>
        </authorList>
    </citation>
    <scope>NUCLEOTIDE SEQUENCE</scope>
    <source>
        <strain evidence="10">CECT 8670</strain>
    </source>
</reference>
<dbReference type="Pfam" id="PF02321">
    <property type="entry name" value="OEP"/>
    <property type="match status" value="1"/>
</dbReference>
<evidence type="ECO:0000313" key="11">
    <source>
        <dbReference type="Proteomes" id="UP000232721"/>
    </source>
</evidence>
<protein>
    <submittedName>
        <fullName evidence="10">TolC family protein</fullName>
    </submittedName>
</protein>
<feature type="chain" id="PRO_5042581187" evidence="8">
    <location>
        <begin position="24"/>
        <end position="503"/>
    </location>
</feature>
<dbReference type="Proteomes" id="UP001228636">
    <property type="component" value="Unassembled WGS sequence"/>
</dbReference>
<evidence type="ECO:0000256" key="3">
    <source>
        <dbReference type="ARBA" id="ARBA00022448"/>
    </source>
</evidence>
<evidence type="ECO:0000313" key="10">
    <source>
        <dbReference type="EMBL" id="MDN3618607.1"/>
    </source>
</evidence>
<evidence type="ECO:0000256" key="6">
    <source>
        <dbReference type="ARBA" id="ARBA00023136"/>
    </source>
</evidence>
<keyword evidence="8" id="KW-0732">Signal</keyword>
<evidence type="ECO:0000313" key="12">
    <source>
        <dbReference type="Proteomes" id="UP001228636"/>
    </source>
</evidence>
<dbReference type="EMBL" id="JAUFQH010000003">
    <property type="protein sequence ID" value="MDN3618607.1"/>
    <property type="molecule type" value="Genomic_DNA"/>
</dbReference>
<gene>
    <name evidence="9" type="ORF">BTO15_07520</name>
    <name evidence="10" type="ORF">QWY81_03945</name>
</gene>
<evidence type="ECO:0000256" key="2">
    <source>
        <dbReference type="ARBA" id="ARBA00007613"/>
    </source>
</evidence>
<sequence>MNRKIKNKIIVIGLILSCTIITAQQNKNDIAIQQKTTLIDVLNTASKHSLDVFKAKRQYGVNYWEFKSFKSSLLPKINFTAQPFTYNSALVERYDSEQNIDVFRQQQTINSYANLSISQNIGATGTNIYMNSSFNRLENFGDSAYESYNTTPIRIGLSQPIMAFNAFKWQKKTAPLAFEKAKKDFLYELQTINLKSVSLFFNWALASKNVEIAKENKTTAEKLFSIGKKRYDIIAIERNDLLNLELDVYNAKTNLTQNLQTLQKTKAALKLFLRDQLPENAVPELPELISNLHIDINKALDLAYKNNPDILNLKIRKLTALRDLDKAVKENRFDLSLTASYGLNQQANTFVDAYGRFLDQQIVAIQLSVPVLDWGERKGNIKTAKMNKEVVDIELQQNEDTYKQDVTLNVLDFNLQNELVLGALRTSEIAKESYSLTEKRFLSGNVDFLNLTSSRKAWQIANENYIQALQSYWNLYYKVQQLTLYNFIKKTPLVQDFKSILED</sequence>